<organism evidence="2 3">
    <name type="scientific">Paenibacillus aquistagni</name>
    <dbReference type="NCBI Taxonomy" id="1852522"/>
    <lineage>
        <taxon>Bacteria</taxon>
        <taxon>Bacillati</taxon>
        <taxon>Bacillota</taxon>
        <taxon>Bacilli</taxon>
        <taxon>Bacillales</taxon>
        <taxon>Paenibacillaceae</taxon>
        <taxon>Paenibacillus</taxon>
    </lineage>
</organism>
<keyword evidence="1" id="KW-0472">Membrane</keyword>
<dbReference type="EMBL" id="FXAZ01000010">
    <property type="protein sequence ID" value="SMG58589.1"/>
    <property type="molecule type" value="Genomic_DNA"/>
</dbReference>
<dbReference type="Proteomes" id="UP000193834">
    <property type="component" value="Unassembled WGS sequence"/>
</dbReference>
<proteinExistence type="predicted"/>
<evidence type="ECO:0000313" key="2">
    <source>
        <dbReference type="EMBL" id="SMG58589.1"/>
    </source>
</evidence>
<feature type="transmembrane region" description="Helical" evidence="1">
    <location>
        <begin position="15"/>
        <end position="34"/>
    </location>
</feature>
<keyword evidence="1" id="KW-0812">Transmembrane</keyword>
<sequence>MKLQFEFISELYNNFKLIIMITLILQVYLVNYILHHIIVAENTNKVCTFKHG</sequence>
<accession>A0A1X7LZQ9</accession>
<gene>
    <name evidence="2" type="ORF">SAMN06295960_4732</name>
</gene>
<reference evidence="2 3" key="1">
    <citation type="submission" date="2017-04" db="EMBL/GenBank/DDBJ databases">
        <authorList>
            <person name="Afonso C.L."/>
            <person name="Miller P.J."/>
            <person name="Scott M.A."/>
            <person name="Spackman E."/>
            <person name="Goraichik I."/>
            <person name="Dimitrov K.M."/>
            <person name="Suarez D.L."/>
            <person name="Swayne D.E."/>
        </authorList>
    </citation>
    <scope>NUCLEOTIDE SEQUENCE [LARGE SCALE GENOMIC DNA]</scope>
    <source>
        <strain evidence="2 3">11</strain>
    </source>
</reference>
<dbReference type="STRING" id="1852522.SAMN06295960_4732"/>
<dbReference type="AlphaFoldDB" id="A0A1X7LZQ9"/>
<evidence type="ECO:0000256" key="1">
    <source>
        <dbReference type="SAM" id="Phobius"/>
    </source>
</evidence>
<protein>
    <submittedName>
        <fullName evidence="2">Uncharacterized protein</fullName>
    </submittedName>
</protein>
<keyword evidence="3" id="KW-1185">Reference proteome</keyword>
<keyword evidence="1" id="KW-1133">Transmembrane helix</keyword>
<name>A0A1X7LZQ9_9BACL</name>
<evidence type="ECO:0000313" key="3">
    <source>
        <dbReference type="Proteomes" id="UP000193834"/>
    </source>
</evidence>